<keyword evidence="1" id="KW-0812">Transmembrane</keyword>
<feature type="transmembrane region" description="Helical" evidence="1">
    <location>
        <begin position="79"/>
        <end position="100"/>
    </location>
</feature>
<reference evidence="2 3" key="1">
    <citation type="submission" date="2024-05" db="EMBL/GenBank/DDBJ databases">
        <authorList>
            <person name="Duchaud E."/>
        </authorList>
    </citation>
    <scope>NUCLEOTIDE SEQUENCE [LARGE SCALE GENOMIC DNA]</scope>
    <source>
        <strain evidence="2">Ena-SAMPLE-TAB-13-05-2024-13:56:06:370-140302</strain>
    </source>
</reference>
<keyword evidence="1" id="KW-1133">Transmembrane helix</keyword>
<evidence type="ECO:0000313" key="2">
    <source>
        <dbReference type="EMBL" id="CAL2084396.1"/>
    </source>
</evidence>
<dbReference type="Pfam" id="PF13858">
    <property type="entry name" value="DUF4199"/>
    <property type="match status" value="1"/>
</dbReference>
<name>A0ABM9NYV9_9FLAO</name>
<accession>A0ABM9NYV9</accession>
<dbReference type="EMBL" id="CAXIXY010000004">
    <property type="protein sequence ID" value="CAL2084396.1"/>
    <property type="molecule type" value="Genomic_DNA"/>
</dbReference>
<feature type="transmembrane region" description="Helical" evidence="1">
    <location>
        <begin position="141"/>
        <end position="165"/>
    </location>
</feature>
<dbReference type="RefSeq" id="WP_348711738.1">
    <property type="nucleotide sequence ID" value="NZ_CAXIXY010000004.1"/>
</dbReference>
<keyword evidence="1" id="KW-0472">Membrane</keyword>
<evidence type="ECO:0000256" key="1">
    <source>
        <dbReference type="SAM" id="Phobius"/>
    </source>
</evidence>
<keyword evidence="3" id="KW-1185">Reference proteome</keyword>
<gene>
    <name evidence="2" type="ORF">T190607A01A_20297</name>
</gene>
<dbReference type="Proteomes" id="UP001497416">
    <property type="component" value="Unassembled WGS sequence"/>
</dbReference>
<dbReference type="InterPro" id="IPR025250">
    <property type="entry name" value="DUF4199"/>
</dbReference>
<organism evidence="2 3">
    <name type="scientific">Tenacibaculum platacis</name>
    <dbReference type="NCBI Taxonomy" id="3137852"/>
    <lineage>
        <taxon>Bacteria</taxon>
        <taxon>Pseudomonadati</taxon>
        <taxon>Bacteroidota</taxon>
        <taxon>Flavobacteriia</taxon>
        <taxon>Flavobacteriales</taxon>
        <taxon>Flavobacteriaceae</taxon>
        <taxon>Tenacibaculum</taxon>
    </lineage>
</organism>
<feature type="transmembrane region" description="Helical" evidence="1">
    <location>
        <begin position="12"/>
        <end position="33"/>
    </location>
</feature>
<feature type="transmembrane region" description="Helical" evidence="1">
    <location>
        <begin position="39"/>
        <end position="58"/>
    </location>
</feature>
<protein>
    <submittedName>
        <fullName evidence="2">DUF4199 domain-containing protein</fullName>
    </submittedName>
</protein>
<comment type="caution">
    <text evidence="2">The sequence shown here is derived from an EMBL/GenBank/DDBJ whole genome shotgun (WGS) entry which is preliminary data.</text>
</comment>
<sequence>MENQANSKNIILNYGLYLGIAGVFIHLAFYASGNLIENLQTVGLIGIIPMIALIVLGIKKFKHDNGGFLSFGQALKVGVGIAVVSVLVSTVYSLIFTKVIEPGFQDQVMEVTRQAWIDAGMTDEQIESAESMTKKFQSPAITIPLSIVISAFFGFIISAITGAIMQKREEDTF</sequence>
<proteinExistence type="predicted"/>
<evidence type="ECO:0000313" key="3">
    <source>
        <dbReference type="Proteomes" id="UP001497416"/>
    </source>
</evidence>